<accession>A0A2Z4IGW9</accession>
<dbReference type="PROSITE" id="PS51257">
    <property type="entry name" value="PROKAR_LIPOPROTEIN"/>
    <property type="match status" value="1"/>
</dbReference>
<keyword evidence="3" id="KW-1185">Reference proteome</keyword>
<dbReference type="KEGG" id="est:DN752_08590"/>
<evidence type="ECO:0008006" key="4">
    <source>
        <dbReference type="Google" id="ProtNLM"/>
    </source>
</evidence>
<dbReference type="OrthoDB" id="1466733at2"/>
<sequence>MMKMQYLSEAKIICALVMGLFLVLTACSDSEDEQPQEEILPPIVLACDYFNEDRVLENDPRRPVDYVIECWANVQGALRINPGVVVAFEKDAGLYVNLDNNLFEVVGRQEEPVVFTGTVQQKGHWRGLFFTEAHNLNNTIEHTVIEYAGSQNLTSSSPVYEGSLALRGVSGTPPQALSLSHVEIRNGGSVGLDFHGVKTNATVSASNLVITGNEGVPVKVSAEMAHIFDNTSSYAGNASDFLNITSSNYEIEEKTVTWQQLDVPYLVDSRVQITTNGHLTIEAGTEMQFRSEAYLQVSSGWATDAPSLKIQGTESDPVHLKAHNGTDWGGIYYGFTEEDNVIEHAVIEHAKGDFPVGNIQNTGAVYMHADPMLTVTNTTFQDLPNYAFFAYTGASSSQPELPNLNRSSNTYINVAKGEAGLGYLGWNNKP</sequence>
<organism evidence="2 3">
    <name type="scientific">Echinicola strongylocentroti</name>
    <dbReference type="NCBI Taxonomy" id="1795355"/>
    <lineage>
        <taxon>Bacteria</taxon>
        <taxon>Pseudomonadati</taxon>
        <taxon>Bacteroidota</taxon>
        <taxon>Cytophagia</taxon>
        <taxon>Cytophagales</taxon>
        <taxon>Cyclobacteriaceae</taxon>
        <taxon>Echinicola</taxon>
    </lineage>
</organism>
<evidence type="ECO:0000313" key="3">
    <source>
        <dbReference type="Proteomes" id="UP000248688"/>
    </source>
</evidence>
<feature type="signal peptide" evidence="1">
    <location>
        <begin position="1"/>
        <end position="26"/>
    </location>
</feature>
<dbReference type="Proteomes" id="UP000248688">
    <property type="component" value="Chromosome"/>
</dbReference>
<feature type="chain" id="PRO_5016236437" description="Right-handed parallel beta-helix repeat-containing protein" evidence="1">
    <location>
        <begin position="27"/>
        <end position="430"/>
    </location>
</feature>
<protein>
    <recommendedName>
        <fullName evidence="4">Right-handed parallel beta-helix repeat-containing protein</fullName>
    </recommendedName>
</protein>
<proteinExistence type="predicted"/>
<gene>
    <name evidence="2" type="ORF">DN752_08590</name>
</gene>
<name>A0A2Z4IGW9_9BACT</name>
<dbReference type="AlphaFoldDB" id="A0A2Z4IGW9"/>
<dbReference type="EMBL" id="CP030041">
    <property type="protein sequence ID" value="AWW30175.1"/>
    <property type="molecule type" value="Genomic_DNA"/>
</dbReference>
<keyword evidence="1" id="KW-0732">Signal</keyword>
<evidence type="ECO:0000256" key="1">
    <source>
        <dbReference type="SAM" id="SignalP"/>
    </source>
</evidence>
<evidence type="ECO:0000313" key="2">
    <source>
        <dbReference type="EMBL" id="AWW30175.1"/>
    </source>
</evidence>
<dbReference type="RefSeq" id="WP_112783560.1">
    <property type="nucleotide sequence ID" value="NZ_CP030041.1"/>
</dbReference>
<reference evidence="2 3" key="1">
    <citation type="submission" date="2018-06" db="EMBL/GenBank/DDBJ databases">
        <title>Echinicola strongylocentroti sp. nov., isolated from a sea urchin Strongylocentrotus intermedius.</title>
        <authorList>
            <person name="Bae S.S."/>
        </authorList>
    </citation>
    <scope>NUCLEOTIDE SEQUENCE [LARGE SCALE GENOMIC DNA]</scope>
    <source>
        <strain evidence="2 3">MEBiC08714</strain>
    </source>
</reference>